<proteinExistence type="predicted"/>
<evidence type="ECO:0000313" key="3">
    <source>
        <dbReference type="Proteomes" id="UP000314294"/>
    </source>
</evidence>
<dbReference type="OrthoDB" id="10048380at2759"/>
<sequence length="93" mass="10154">MRTGFRRPARTSFSSSWVCVAENRPVRLCLGSVARSRAPHPLSLNLSTSSIGLEPPIRRICLRQTSEQHVSSWRPGGQEAGPGAPEMMSLPVV</sequence>
<feature type="region of interest" description="Disordered" evidence="1">
    <location>
        <begin position="68"/>
        <end position="93"/>
    </location>
</feature>
<organism evidence="2 3">
    <name type="scientific">Liparis tanakae</name>
    <name type="common">Tanaka's snailfish</name>
    <dbReference type="NCBI Taxonomy" id="230148"/>
    <lineage>
        <taxon>Eukaryota</taxon>
        <taxon>Metazoa</taxon>
        <taxon>Chordata</taxon>
        <taxon>Craniata</taxon>
        <taxon>Vertebrata</taxon>
        <taxon>Euteleostomi</taxon>
        <taxon>Actinopterygii</taxon>
        <taxon>Neopterygii</taxon>
        <taxon>Teleostei</taxon>
        <taxon>Neoteleostei</taxon>
        <taxon>Acanthomorphata</taxon>
        <taxon>Eupercaria</taxon>
        <taxon>Perciformes</taxon>
        <taxon>Cottioidei</taxon>
        <taxon>Cottales</taxon>
        <taxon>Liparidae</taxon>
        <taxon>Liparis</taxon>
    </lineage>
</organism>
<comment type="caution">
    <text evidence="2">The sequence shown here is derived from an EMBL/GenBank/DDBJ whole genome shotgun (WGS) entry which is preliminary data.</text>
</comment>
<keyword evidence="3" id="KW-1185">Reference proteome</keyword>
<evidence type="ECO:0000313" key="2">
    <source>
        <dbReference type="EMBL" id="TNN23811.1"/>
    </source>
</evidence>
<dbReference type="AlphaFoldDB" id="A0A4Z2E4Y9"/>
<protein>
    <submittedName>
        <fullName evidence="2">Uncharacterized protein</fullName>
    </submittedName>
</protein>
<dbReference type="EMBL" id="SRLO01017285">
    <property type="protein sequence ID" value="TNN23811.1"/>
    <property type="molecule type" value="Genomic_DNA"/>
</dbReference>
<feature type="compositionally biased region" description="Low complexity" evidence="1">
    <location>
        <begin position="75"/>
        <end position="86"/>
    </location>
</feature>
<gene>
    <name evidence="2" type="ORF">EYF80_066066</name>
</gene>
<name>A0A4Z2E4Y9_9TELE</name>
<accession>A0A4Z2E4Y9</accession>
<dbReference type="Proteomes" id="UP000314294">
    <property type="component" value="Unassembled WGS sequence"/>
</dbReference>
<evidence type="ECO:0000256" key="1">
    <source>
        <dbReference type="SAM" id="MobiDB-lite"/>
    </source>
</evidence>
<reference evidence="2 3" key="1">
    <citation type="submission" date="2019-03" db="EMBL/GenBank/DDBJ databases">
        <title>First draft genome of Liparis tanakae, snailfish: a comprehensive survey of snailfish specific genes.</title>
        <authorList>
            <person name="Kim W."/>
            <person name="Song I."/>
            <person name="Jeong J.-H."/>
            <person name="Kim D."/>
            <person name="Kim S."/>
            <person name="Ryu S."/>
            <person name="Song J.Y."/>
            <person name="Lee S.K."/>
        </authorList>
    </citation>
    <scope>NUCLEOTIDE SEQUENCE [LARGE SCALE GENOMIC DNA]</scope>
    <source>
        <tissue evidence="2">Muscle</tissue>
    </source>
</reference>